<dbReference type="InterPro" id="IPR029044">
    <property type="entry name" value="Nucleotide-diphossugar_trans"/>
</dbReference>
<reference evidence="1 2" key="1">
    <citation type="submission" date="2018-01" db="EMBL/GenBank/DDBJ databases">
        <title>Whole genome sequencing of Histamine producing bacteria.</title>
        <authorList>
            <person name="Butler K."/>
        </authorList>
    </citation>
    <scope>NUCLEOTIDE SEQUENCE [LARGE SCALE GENOMIC DNA]</scope>
    <source>
        <strain evidence="1 2">A2-1</strain>
    </source>
</reference>
<dbReference type="GeneID" id="61229463"/>
<dbReference type="EMBL" id="PYOY01000006">
    <property type="protein sequence ID" value="PSX06965.1"/>
    <property type="molecule type" value="Genomic_DNA"/>
</dbReference>
<dbReference type="GO" id="GO:0016740">
    <property type="term" value="F:transferase activity"/>
    <property type="evidence" value="ECO:0007669"/>
    <property type="project" value="UniProtKB-KW"/>
</dbReference>
<dbReference type="SUPFAM" id="SSF53448">
    <property type="entry name" value="Nucleotide-diphospho-sugar transferases"/>
    <property type="match status" value="1"/>
</dbReference>
<sequence>MYAPIILFLYSRLEHTKKTIEALKCNLLAKESDLIIYSDAGKDKGSQANVDSVRDYLLNVDGFKSISIIYRKENYGLAKNISEGVTEVINKYGKAIILEDDLVTSPYFLKFMNDALAKYQKNKNVWHISGWNYPISTDNLPETFFWQTMNCWGWATWKDRWNHFEKNPKNLIESWDNDKIKKFNLDGDYDFWCQVTANENGKINTWAVFWYATIFNNNGLCLNPTESLVDNIGNDGSGQNCGSFDPYKIQLSLKSSIDLNENVEINLEAVNRVKAFYRSLKLPFYLRVFNKLKRVLI</sequence>
<dbReference type="Proteomes" id="UP000241440">
    <property type="component" value="Unassembled WGS sequence"/>
</dbReference>
<evidence type="ECO:0000313" key="1">
    <source>
        <dbReference type="EMBL" id="PSX06965.1"/>
    </source>
</evidence>
<name>A0A855SBX1_PHOAN</name>
<keyword evidence="1" id="KW-0808">Transferase</keyword>
<dbReference type="AlphaFoldDB" id="A0A855SBX1"/>
<dbReference type="RefSeq" id="WP_045131966.1">
    <property type="nucleotide sequence ID" value="NZ_JZSV01000002.1"/>
</dbReference>
<organism evidence="1 2">
    <name type="scientific">Photobacterium angustum</name>
    <dbReference type="NCBI Taxonomy" id="661"/>
    <lineage>
        <taxon>Bacteria</taxon>
        <taxon>Pseudomonadati</taxon>
        <taxon>Pseudomonadota</taxon>
        <taxon>Gammaproteobacteria</taxon>
        <taxon>Vibrionales</taxon>
        <taxon>Vibrionaceae</taxon>
        <taxon>Photobacterium</taxon>
    </lineage>
</organism>
<accession>A0A855SBX1</accession>
<protein>
    <submittedName>
        <fullName evidence="1">Sugar transferase</fullName>
    </submittedName>
</protein>
<gene>
    <name evidence="1" type="ORF">C0W41_13165</name>
</gene>
<dbReference type="Gene3D" id="3.90.550.10">
    <property type="entry name" value="Spore Coat Polysaccharide Biosynthesis Protein SpsA, Chain A"/>
    <property type="match status" value="1"/>
</dbReference>
<comment type="caution">
    <text evidence="1">The sequence shown here is derived from an EMBL/GenBank/DDBJ whole genome shotgun (WGS) entry which is preliminary data.</text>
</comment>
<proteinExistence type="predicted"/>
<evidence type="ECO:0000313" key="2">
    <source>
        <dbReference type="Proteomes" id="UP000241440"/>
    </source>
</evidence>